<dbReference type="EMBL" id="JAPMLT010000002">
    <property type="protein sequence ID" value="MCX7569343.1"/>
    <property type="molecule type" value="Genomic_DNA"/>
</dbReference>
<dbReference type="Gene3D" id="6.10.250.690">
    <property type="match status" value="1"/>
</dbReference>
<dbReference type="PANTHER" id="PTHR48111">
    <property type="entry name" value="REGULATOR OF RPOS"/>
    <property type="match status" value="1"/>
</dbReference>
<dbReference type="SMART" id="SM00448">
    <property type="entry name" value="REC"/>
    <property type="match status" value="1"/>
</dbReference>
<organism evidence="10 11">
    <name type="scientific">Tumebacillus lacus</name>
    <dbReference type="NCBI Taxonomy" id="2995335"/>
    <lineage>
        <taxon>Bacteria</taxon>
        <taxon>Bacillati</taxon>
        <taxon>Bacillota</taxon>
        <taxon>Bacilli</taxon>
        <taxon>Bacillales</taxon>
        <taxon>Alicyclobacillaceae</taxon>
        <taxon>Tumebacillus</taxon>
    </lineage>
</organism>
<dbReference type="Gene3D" id="3.40.50.2300">
    <property type="match status" value="1"/>
</dbReference>
<evidence type="ECO:0000256" key="6">
    <source>
        <dbReference type="PROSITE-ProRule" id="PRU00169"/>
    </source>
</evidence>
<proteinExistence type="predicted"/>
<keyword evidence="5" id="KW-0804">Transcription</keyword>
<evidence type="ECO:0000256" key="3">
    <source>
        <dbReference type="ARBA" id="ARBA00023015"/>
    </source>
</evidence>
<dbReference type="InterPro" id="IPR001789">
    <property type="entry name" value="Sig_transdc_resp-reg_receiver"/>
</dbReference>
<dbReference type="SMART" id="SM00862">
    <property type="entry name" value="Trans_reg_C"/>
    <property type="match status" value="1"/>
</dbReference>
<dbReference type="Pfam" id="PF00486">
    <property type="entry name" value="Trans_reg_C"/>
    <property type="match status" value="1"/>
</dbReference>
<sequence length="234" mass="25733">MKAGDSAVRETILIADDEEEIVSLIADALEDEGYQVWTAFDGEQAVAMAERQPDLIVLDVMMPGKDGYEVCQAIRERVACPILFLSARQSETDRVKGLALGGDDYIGKPFSLVELKARIAAHLRREKRGQGAERTVLRYGGLEIDVQGHAVRLQGREVVLTAREFAIVELLALHPGQVFSKEDIYDRVWGLDAVGDASTVTEHVKKIRAKLGAVDPAAAFVATVWGVGYRWERG</sequence>
<evidence type="ECO:0000256" key="2">
    <source>
        <dbReference type="ARBA" id="ARBA00023012"/>
    </source>
</evidence>
<feature type="DNA-binding region" description="OmpR/PhoB-type" evidence="7">
    <location>
        <begin position="134"/>
        <end position="233"/>
    </location>
</feature>
<evidence type="ECO:0000259" key="8">
    <source>
        <dbReference type="PROSITE" id="PS50110"/>
    </source>
</evidence>
<dbReference type="InterPro" id="IPR001867">
    <property type="entry name" value="OmpR/PhoB-type_DNA-bd"/>
</dbReference>
<dbReference type="CDD" id="cd00383">
    <property type="entry name" value="trans_reg_C"/>
    <property type="match status" value="1"/>
</dbReference>
<evidence type="ECO:0000256" key="1">
    <source>
        <dbReference type="ARBA" id="ARBA00022553"/>
    </source>
</evidence>
<dbReference type="InterPro" id="IPR039420">
    <property type="entry name" value="WalR-like"/>
</dbReference>
<keyword evidence="1 6" id="KW-0597">Phosphoprotein</keyword>
<feature type="domain" description="Response regulatory" evidence="8">
    <location>
        <begin position="11"/>
        <end position="123"/>
    </location>
</feature>
<dbReference type="SUPFAM" id="SSF52172">
    <property type="entry name" value="CheY-like"/>
    <property type="match status" value="1"/>
</dbReference>
<evidence type="ECO:0000313" key="11">
    <source>
        <dbReference type="Proteomes" id="UP001208017"/>
    </source>
</evidence>
<dbReference type="RefSeq" id="WP_267150588.1">
    <property type="nucleotide sequence ID" value="NZ_JAPMLT010000002.1"/>
</dbReference>
<comment type="caution">
    <text evidence="10">The sequence shown here is derived from an EMBL/GenBank/DDBJ whole genome shotgun (WGS) entry which is preliminary data.</text>
</comment>
<dbReference type="Proteomes" id="UP001208017">
    <property type="component" value="Unassembled WGS sequence"/>
</dbReference>
<dbReference type="PROSITE" id="PS50110">
    <property type="entry name" value="RESPONSE_REGULATORY"/>
    <property type="match status" value="1"/>
</dbReference>
<accession>A0ABT3WXE5</accession>
<evidence type="ECO:0000259" key="9">
    <source>
        <dbReference type="PROSITE" id="PS51755"/>
    </source>
</evidence>
<feature type="domain" description="OmpR/PhoB-type" evidence="9">
    <location>
        <begin position="134"/>
        <end position="233"/>
    </location>
</feature>
<evidence type="ECO:0000256" key="5">
    <source>
        <dbReference type="ARBA" id="ARBA00023163"/>
    </source>
</evidence>
<dbReference type="Pfam" id="PF00072">
    <property type="entry name" value="Response_reg"/>
    <property type="match status" value="1"/>
</dbReference>
<dbReference type="PANTHER" id="PTHR48111:SF2">
    <property type="entry name" value="RESPONSE REGULATOR SAER"/>
    <property type="match status" value="1"/>
</dbReference>
<dbReference type="InterPro" id="IPR011006">
    <property type="entry name" value="CheY-like_superfamily"/>
</dbReference>
<protein>
    <submittedName>
        <fullName evidence="10">Response regulator transcription factor</fullName>
    </submittedName>
</protein>
<dbReference type="InterPro" id="IPR036388">
    <property type="entry name" value="WH-like_DNA-bd_sf"/>
</dbReference>
<feature type="modified residue" description="4-aspartylphosphate" evidence="6">
    <location>
        <position position="59"/>
    </location>
</feature>
<evidence type="ECO:0000313" key="10">
    <source>
        <dbReference type="EMBL" id="MCX7569343.1"/>
    </source>
</evidence>
<dbReference type="CDD" id="cd17574">
    <property type="entry name" value="REC_OmpR"/>
    <property type="match status" value="1"/>
</dbReference>
<dbReference type="PROSITE" id="PS51755">
    <property type="entry name" value="OMPR_PHOB"/>
    <property type="match status" value="1"/>
</dbReference>
<gene>
    <name evidence="10" type="ORF">OS242_05170</name>
</gene>
<keyword evidence="2" id="KW-0902">Two-component regulatory system</keyword>
<name>A0ABT3WXE5_9BACL</name>
<dbReference type="Gene3D" id="1.10.10.10">
    <property type="entry name" value="Winged helix-like DNA-binding domain superfamily/Winged helix DNA-binding domain"/>
    <property type="match status" value="1"/>
</dbReference>
<keyword evidence="11" id="KW-1185">Reference proteome</keyword>
<keyword evidence="4 7" id="KW-0238">DNA-binding</keyword>
<reference evidence="10 11" key="1">
    <citation type="submission" date="2022-11" db="EMBL/GenBank/DDBJ databases">
        <title>Study of microbial diversity in lake waters.</title>
        <authorList>
            <person name="Zhang J."/>
        </authorList>
    </citation>
    <scope>NUCLEOTIDE SEQUENCE [LARGE SCALE GENOMIC DNA]</scope>
    <source>
        <strain evidence="10 11">DT12</strain>
    </source>
</reference>
<keyword evidence="3" id="KW-0805">Transcription regulation</keyword>
<evidence type="ECO:0000256" key="7">
    <source>
        <dbReference type="PROSITE-ProRule" id="PRU01091"/>
    </source>
</evidence>
<evidence type="ECO:0000256" key="4">
    <source>
        <dbReference type="ARBA" id="ARBA00023125"/>
    </source>
</evidence>